<dbReference type="OrthoDB" id="9807210at2"/>
<dbReference type="HOGENOM" id="CLU_035587_0_0_4"/>
<protein>
    <submittedName>
        <fullName evidence="2">Formylmethanofuran dehydrogenase subunit A</fullName>
    </submittedName>
</protein>
<dbReference type="NCBIfam" id="TIGR03121">
    <property type="entry name" value="one_C_dehyd_A"/>
    <property type="match status" value="1"/>
</dbReference>
<dbReference type="Gene3D" id="2.30.40.10">
    <property type="entry name" value="Urease, subunit C, domain 1"/>
    <property type="match status" value="1"/>
</dbReference>
<organism evidence="2 3">
    <name type="scientific">Methylovorus glucosotrophus (strain SIP3-4)</name>
    <dbReference type="NCBI Taxonomy" id="582744"/>
    <lineage>
        <taxon>Bacteria</taxon>
        <taxon>Pseudomonadati</taxon>
        <taxon>Pseudomonadota</taxon>
        <taxon>Betaproteobacteria</taxon>
        <taxon>Nitrosomonadales</taxon>
        <taxon>Methylophilaceae</taxon>
        <taxon>Methylovorus</taxon>
    </lineage>
</organism>
<dbReference type="AlphaFoldDB" id="C6XDX7"/>
<gene>
    <name evidence="2" type="ordered locus">Msip34_1507</name>
</gene>
<dbReference type="GO" id="GO:0016810">
    <property type="term" value="F:hydrolase activity, acting on carbon-nitrogen (but not peptide) bonds"/>
    <property type="evidence" value="ECO:0007669"/>
    <property type="project" value="InterPro"/>
</dbReference>
<name>C6XDX7_METGS</name>
<dbReference type="PIRSF" id="PIRSF006453">
    <property type="entry name" value="FwdA"/>
    <property type="match status" value="1"/>
</dbReference>
<feature type="domain" description="Amidohydrolase 3" evidence="1">
    <location>
        <begin position="43"/>
        <end position="493"/>
    </location>
</feature>
<keyword evidence="3" id="KW-1185">Reference proteome</keyword>
<dbReference type="PANTHER" id="PTHR11647:SF1">
    <property type="entry name" value="COLLAPSIN RESPONSE MEDIATOR PROTEIN"/>
    <property type="match status" value="1"/>
</dbReference>
<sequence length="559" mass="61750">MLIKLTGGTVYDPAHQIDGKVMDIYVRDGRIVERPRDGEPVSQEYDLRGKVVMAGAIDMHTHIGGGKVNIARTMLPEDHRIDPTVHTEFCRSGCGHAAPSTLTTGYRYAEMGYTAGFEPALLPVNARQSHLEMCDTPIIDKGGYAMIGSDDFFLRMLAAKQDQNAINDYVAWIMHASQAIGIKVVNPGGISAFKFNQRALDLDEQHAHYQISPREVLKALSRAVHELGVPHPLHVHGNNLGVPGNVETTLKTMGAVEGFPVHLTHIQFHSYGTEGDRKFSSGAAAIAEALNKHKNVSADVGQILFGQTVTASGDNMRQFANASHASPKKSVIMDIECDAGCGVVPFKYKDQNFVNALQWAIGLEIFLLTEDPWRIFLTTDHPNGAPFTSYPHLIKLLMDKSFRNDMFTKLNLDAQAMSTLNSIEREYSLYEIAIMTRAGAARLVGLHDRGHLGVGAGADITVYTDNPDREAMFAKPDYVFKDGELVVRNGEVVKVTWGSTHTVKPEFDRAGIEKDLKKYFDTYHTMNMEHFKVSADEISEGGHSRVIVQECKGRREKTA</sequence>
<dbReference type="STRING" id="582744.Msip34_1507"/>
<dbReference type="InterPro" id="IPR032466">
    <property type="entry name" value="Metal_Hydrolase"/>
</dbReference>
<dbReference type="EMBL" id="CP001674">
    <property type="protein sequence ID" value="ACT50752.1"/>
    <property type="molecule type" value="Genomic_DNA"/>
</dbReference>
<proteinExistence type="predicted"/>
<evidence type="ECO:0000313" key="3">
    <source>
        <dbReference type="Proteomes" id="UP000002743"/>
    </source>
</evidence>
<dbReference type="SUPFAM" id="SSF51338">
    <property type="entry name" value="Composite domain of metallo-dependent hydrolases"/>
    <property type="match status" value="1"/>
</dbReference>
<reference evidence="3" key="1">
    <citation type="submission" date="2009-07" db="EMBL/GenBank/DDBJ databases">
        <title>Complete sequence of chromosome of Methylovorus sp. SIP3-4.</title>
        <authorList>
            <person name="Lucas S."/>
            <person name="Copeland A."/>
            <person name="Lapidus A."/>
            <person name="Glavina del Rio T."/>
            <person name="Tice H."/>
            <person name="Bruce D."/>
            <person name="Goodwin L."/>
            <person name="Pitluck S."/>
            <person name="Clum A."/>
            <person name="Larimer F."/>
            <person name="Land M."/>
            <person name="Hauser L."/>
            <person name="Kyrpides N."/>
            <person name="Mikhailova N."/>
            <person name="Kayluzhnaya M."/>
            <person name="Chistoserdova L."/>
        </authorList>
    </citation>
    <scope>NUCLEOTIDE SEQUENCE [LARGE SCALE GENOMIC DNA]</scope>
    <source>
        <strain evidence="3">SIP3-4</strain>
    </source>
</reference>
<evidence type="ECO:0000259" key="1">
    <source>
        <dbReference type="Pfam" id="PF07969"/>
    </source>
</evidence>
<accession>C6XDX7</accession>
<dbReference type="SUPFAM" id="SSF51556">
    <property type="entry name" value="Metallo-dependent hydrolases"/>
    <property type="match status" value="1"/>
</dbReference>
<reference evidence="2 3" key="2">
    <citation type="journal article" date="2011" name="J. Bacteriol.">
        <title>Genomes of three methylotrophs from a single niche uncover genetic and metabolic divergence of Methylophilaceae.</title>
        <authorList>
            <person name="Lapidus A."/>
            <person name="Clum A."/>
            <person name="Labutti K."/>
            <person name="Kaluzhnaya M.G."/>
            <person name="Lim S."/>
            <person name="Beck D.A."/>
            <person name="Glavina Del Rio T."/>
            <person name="Nolan M."/>
            <person name="Mavromatis K."/>
            <person name="Huntemann M."/>
            <person name="Lucas S."/>
            <person name="Lidstrom M.E."/>
            <person name="Ivanova N."/>
            <person name="Chistoserdova L."/>
        </authorList>
    </citation>
    <scope>NUCLEOTIDE SEQUENCE [LARGE SCALE GENOMIC DNA]</scope>
    <source>
        <strain evidence="2 3">SIP3-4</strain>
    </source>
</reference>
<dbReference type="InterPro" id="IPR013108">
    <property type="entry name" value="Amidohydro_3"/>
</dbReference>
<dbReference type="Proteomes" id="UP000002743">
    <property type="component" value="Chromosome"/>
</dbReference>
<dbReference type="eggNOG" id="COG1229">
    <property type="taxonomic scope" value="Bacteria"/>
</dbReference>
<dbReference type="InterPro" id="IPR012027">
    <property type="entry name" value="Formylmethanofuran_DH_asu"/>
</dbReference>
<dbReference type="InterPro" id="IPR050378">
    <property type="entry name" value="Metallo-dep_Hydrolases_sf"/>
</dbReference>
<dbReference type="PANTHER" id="PTHR11647">
    <property type="entry name" value="HYDRANTOINASE/DIHYDROPYRIMIDINASE FAMILY MEMBER"/>
    <property type="match status" value="1"/>
</dbReference>
<dbReference type="KEGG" id="mei:Msip34_1507"/>
<dbReference type="RefSeq" id="WP_013442348.1">
    <property type="nucleotide sequence ID" value="NC_012969.1"/>
</dbReference>
<dbReference type="Pfam" id="PF07969">
    <property type="entry name" value="Amidohydro_3"/>
    <property type="match status" value="1"/>
</dbReference>
<dbReference type="InterPro" id="IPR011059">
    <property type="entry name" value="Metal-dep_hydrolase_composite"/>
</dbReference>
<evidence type="ECO:0000313" key="2">
    <source>
        <dbReference type="EMBL" id="ACT50752.1"/>
    </source>
</evidence>
<dbReference type="CDD" id="cd01304">
    <property type="entry name" value="FMDH_A"/>
    <property type="match status" value="1"/>
</dbReference>